<comment type="caution">
    <text evidence="4">Lacks conserved residue(s) required for the propagation of feature annotation.</text>
</comment>
<sequence length="377" mass="41523">MNPVQKGIVCPAACSSKYLSTKVKKKTSLIDSIHLPRLHDCRNVWNVSDCSDRSVPRSDLKSETLHHFQAKGLLSYIVDHVELLSSLVNVWPQRADAAEKKIPLVKTCLVQDGQRKAVIVKKDRVAFCEDIQSDILPNGIVNVIERNVGSTANFYCNEGYLLDGNQSITCSQSRLNGETPQCRFHCGDIQSDSLPNGLVTLMERHVGSTANFSCNEGYLLDGNQSITCTQSGWNGETPQCRFQCKDIPPDSLTNGTVTVTERNVGSTANFPVTQDIQLLETSPLHAHNQDGMGTFHNVAANCNASGGQLTSIETNDENTFLLDVIALLKSIHEVRANFWIGLTDNNSEKTYIYISGCLVNHLTTVTGIKEDNRNQII</sequence>
<dbReference type="PROSITE" id="PS50923">
    <property type="entry name" value="SUSHI"/>
    <property type="match status" value="1"/>
</dbReference>
<feature type="domain" description="Sushi" evidence="5">
    <location>
        <begin position="184"/>
        <end position="242"/>
    </location>
</feature>
<keyword evidence="4" id="KW-0768">Sushi</keyword>
<evidence type="ECO:0000259" key="5">
    <source>
        <dbReference type="PROSITE" id="PS50923"/>
    </source>
</evidence>
<organism evidence="6 7">
    <name type="scientific">Mytilus coruscus</name>
    <name type="common">Sea mussel</name>
    <dbReference type="NCBI Taxonomy" id="42192"/>
    <lineage>
        <taxon>Eukaryota</taxon>
        <taxon>Metazoa</taxon>
        <taxon>Spiralia</taxon>
        <taxon>Lophotrochozoa</taxon>
        <taxon>Mollusca</taxon>
        <taxon>Bivalvia</taxon>
        <taxon>Autobranchia</taxon>
        <taxon>Pteriomorphia</taxon>
        <taxon>Mytilida</taxon>
        <taxon>Mytiloidea</taxon>
        <taxon>Mytilidae</taxon>
        <taxon>Mytilinae</taxon>
        <taxon>Mytilus</taxon>
    </lineage>
</organism>
<protein>
    <recommendedName>
        <fullName evidence="5">Sushi domain-containing protein</fullName>
    </recommendedName>
</protein>
<dbReference type="InterPro" id="IPR000436">
    <property type="entry name" value="Sushi_SCR_CCP_dom"/>
</dbReference>
<accession>A0A6J8DSG7</accession>
<dbReference type="Proteomes" id="UP000507470">
    <property type="component" value="Unassembled WGS sequence"/>
</dbReference>
<gene>
    <name evidence="6" type="ORF">MCOR_44040</name>
</gene>
<dbReference type="InterPro" id="IPR001304">
    <property type="entry name" value="C-type_lectin-like"/>
</dbReference>
<evidence type="ECO:0000256" key="2">
    <source>
        <dbReference type="ARBA" id="ARBA00022737"/>
    </source>
</evidence>
<evidence type="ECO:0000256" key="1">
    <source>
        <dbReference type="ARBA" id="ARBA00022729"/>
    </source>
</evidence>
<dbReference type="CDD" id="cd00037">
    <property type="entry name" value="CLECT"/>
    <property type="match status" value="1"/>
</dbReference>
<dbReference type="PANTHER" id="PTHR45656">
    <property type="entry name" value="PROTEIN CBR-CLEC-78"/>
    <property type="match status" value="1"/>
</dbReference>
<dbReference type="InterPro" id="IPR035976">
    <property type="entry name" value="Sushi/SCR/CCP_sf"/>
</dbReference>
<dbReference type="InterPro" id="IPR016187">
    <property type="entry name" value="CTDL_fold"/>
</dbReference>
<evidence type="ECO:0000313" key="7">
    <source>
        <dbReference type="Proteomes" id="UP000507470"/>
    </source>
</evidence>
<keyword evidence="1" id="KW-0732">Signal</keyword>
<evidence type="ECO:0000256" key="4">
    <source>
        <dbReference type="PROSITE-ProRule" id="PRU00302"/>
    </source>
</evidence>
<dbReference type="CDD" id="cd00033">
    <property type="entry name" value="CCP"/>
    <property type="match status" value="2"/>
</dbReference>
<dbReference type="Pfam" id="PF00084">
    <property type="entry name" value="Sushi"/>
    <property type="match status" value="2"/>
</dbReference>
<keyword evidence="2" id="KW-0677">Repeat</keyword>
<dbReference type="SUPFAM" id="SSF56436">
    <property type="entry name" value="C-type lectin-like"/>
    <property type="match status" value="1"/>
</dbReference>
<evidence type="ECO:0000313" key="6">
    <source>
        <dbReference type="EMBL" id="CAC5410885.1"/>
    </source>
</evidence>
<evidence type="ECO:0000256" key="3">
    <source>
        <dbReference type="ARBA" id="ARBA00023157"/>
    </source>
</evidence>
<dbReference type="AlphaFoldDB" id="A0A6J8DSG7"/>
<dbReference type="SUPFAM" id="SSF57535">
    <property type="entry name" value="Complement control module/SCR domain"/>
    <property type="match status" value="2"/>
</dbReference>
<dbReference type="InterPro" id="IPR051277">
    <property type="entry name" value="SEZ6_CSMD_C4BPB_Regulators"/>
</dbReference>
<proteinExistence type="predicted"/>
<dbReference type="OrthoDB" id="6153286at2759"/>
<dbReference type="InterPro" id="IPR016186">
    <property type="entry name" value="C-type_lectin-like/link_sf"/>
</dbReference>
<dbReference type="EMBL" id="CACVKT020007820">
    <property type="protein sequence ID" value="CAC5410885.1"/>
    <property type="molecule type" value="Genomic_DNA"/>
</dbReference>
<dbReference type="Gene3D" id="2.10.70.10">
    <property type="entry name" value="Complement Module, domain 1"/>
    <property type="match status" value="2"/>
</dbReference>
<keyword evidence="7" id="KW-1185">Reference proteome</keyword>
<dbReference type="Gene3D" id="3.10.100.10">
    <property type="entry name" value="Mannose-Binding Protein A, subunit A"/>
    <property type="match status" value="1"/>
</dbReference>
<dbReference type="PANTHER" id="PTHR45656:SF4">
    <property type="entry name" value="PROTEIN CBR-CLEC-78"/>
    <property type="match status" value="1"/>
</dbReference>
<keyword evidence="3" id="KW-1015">Disulfide bond</keyword>
<dbReference type="Pfam" id="PF00059">
    <property type="entry name" value="Lectin_C"/>
    <property type="match status" value="1"/>
</dbReference>
<name>A0A6J8DSG7_MYTCO</name>
<dbReference type="SMART" id="SM00032">
    <property type="entry name" value="CCP"/>
    <property type="match status" value="2"/>
</dbReference>
<reference evidence="6 7" key="1">
    <citation type="submission" date="2020-06" db="EMBL/GenBank/DDBJ databases">
        <authorList>
            <person name="Li R."/>
            <person name="Bekaert M."/>
        </authorList>
    </citation>
    <scope>NUCLEOTIDE SEQUENCE [LARGE SCALE GENOMIC DNA]</scope>
    <source>
        <strain evidence="7">wild</strain>
    </source>
</reference>